<organism evidence="1 2">
    <name type="scientific">Fusarium denticulatum</name>
    <dbReference type="NCBI Taxonomy" id="48507"/>
    <lineage>
        <taxon>Eukaryota</taxon>
        <taxon>Fungi</taxon>
        <taxon>Dikarya</taxon>
        <taxon>Ascomycota</taxon>
        <taxon>Pezizomycotina</taxon>
        <taxon>Sordariomycetes</taxon>
        <taxon>Hypocreomycetidae</taxon>
        <taxon>Hypocreales</taxon>
        <taxon>Nectriaceae</taxon>
        <taxon>Fusarium</taxon>
        <taxon>Fusarium fujikuroi species complex</taxon>
    </lineage>
</organism>
<name>A0A8H6CVD9_9HYPO</name>
<gene>
    <name evidence="1" type="ORF">FDENT_1180</name>
</gene>
<reference evidence="1 2" key="1">
    <citation type="submission" date="2020-05" db="EMBL/GenBank/DDBJ databases">
        <title>Identification and distribution of gene clusters putatively required for synthesis of sphingolipid metabolism inhibitors in phylogenetically diverse species of the filamentous fungus Fusarium.</title>
        <authorList>
            <person name="Kim H.-S."/>
            <person name="Busman M."/>
            <person name="Brown D.W."/>
            <person name="Divon H."/>
            <person name="Uhlig S."/>
            <person name="Proctor R.H."/>
        </authorList>
    </citation>
    <scope>NUCLEOTIDE SEQUENCE [LARGE SCALE GENOMIC DNA]</scope>
    <source>
        <strain evidence="1 2">NRRL 25311</strain>
    </source>
</reference>
<evidence type="ECO:0000313" key="2">
    <source>
        <dbReference type="Proteomes" id="UP000562682"/>
    </source>
</evidence>
<protein>
    <submittedName>
        <fullName evidence="1">Uncharacterized protein</fullName>
    </submittedName>
</protein>
<dbReference type="Proteomes" id="UP000562682">
    <property type="component" value="Unassembled WGS sequence"/>
</dbReference>
<comment type="caution">
    <text evidence="1">The sequence shown here is derived from an EMBL/GenBank/DDBJ whole genome shotgun (WGS) entry which is preliminary data.</text>
</comment>
<evidence type="ECO:0000313" key="1">
    <source>
        <dbReference type="EMBL" id="KAF5694451.1"/>
    </source>
</evidence>
<accession>A0A8H6CVD9</accession>
<keyword evidence="2" id="KW-1185">Reference proteome</keyword>
<dbReference type="AlphaFoldDB" id="A0A8H6CVD9"/>
<proteinExistence type="predicted"/>
<sequence length="329" mass="36418">MAILYENIDPDGDTLIIISYPSEASQGAGEPAPVSEEIAVAEPEVADEPLAIEDTESVDYHAISSEIDLPDEVTLEMIVSIAEVVDDLQCHEALSFFVKAWIGRLFWPILISMCDEVVQWIFIASVFGLDEKFKEATRVAVMHSTGPIDSLGLPMRPDILDKIEQKRQETLEELTDQLHGVLDNLCSGRACHVFACRSMMLGALTQDMHKKGLGSPRPARPFNNMSLFSTLETVRQLESPTLYFSPEDDPGSMHDPSYGKTKDVSIRLENHSASSVWKKKHRKELLKQAENAASSHIPKVTAHLCCLQDILKPGVDGLEARVEGLSLDH</sequence>
<dbReference type="EMBL" id="JAAOAK010000021">
    <property type="protein sequence ID" value="KAF5694451.1"/>
    <property type="molecule type" value="Genomic_DNA"/>
</dbReference>